<dbReference type="Pfam" id="PF01926">
    <property type="entry name" value="MMR_HSR1"/>
    <property type="match status" value="1"/>
</dbReference>
<evidence type="ECO:0000256" key="1">
    <source>
        <dbReference type="ARBA" id="ARBA00011043"/>
    </source>
</evidence>
<feature type="binding site" evidence="6">
    <location>
        <position position="230"/>
    </location>
    <ligand>
        <name>Mg(2+)</name>
        <dbReference type="ChEBI" id="CHEBI:18420"/>
    </ligand>
</feature>
<comment type="cofactor">
    <cofactor evidence="6">
        <name>K(+)</name>
        <dbReference type="ChEBI" id="CHEBI:29103"/>
    </cofactor>
    <text evidence="6">Binds 1 potassium ion per subunit.</text>
</comment>
<evidence type="ECO:0000256" key="2">
    <source>
        <dbReference type="ARBA" id="ARBA00022694"/>
    </source>
</evidence>
<reference evidence="9 10" key="1">
    <citation type="submission" date="2015-05" db="EMBL/GenBank/DDBJ databases">
        <authorList>
            <person name="Rovetto F."/>
            <person name="Cocolin L."/>
            <person name="Illeghems K."/>
            <person name="Van Nieuwerburgh F."/>
            <person name="Houf K."/>
        </authorList>
    </citation>
    <scope>NUCLEOTIDE SEQUENCE [LARGE SCALE GENOMIC DNA]</scope>
    <source>
        <strain evidence="9 10">117434</strain>
    </source>
</reference>
<dbReference type="InterPro" id="IPR018948">
    <property type="entry name" value="GTP-bd_TrmE_N"/>
</dbReference>
<dbReference type="NCBIfam" id="NF003661">
    <property type="entry name" value="PRK05291.1-3"/>
    <property type="match status" value="1"/>
</dbReference>
<dbReference type="RefSeq" id="WP_066179906.1">
    <property type="nucleotide sequence ID" value="NZ_LDIR01000006.1"/>
</dbReference>
<dbReference type="Gene3D" id="3.40.50.300">
    <property type="entry name" value="P-loop containing nucleotide triphosphate hydrolases"/>
    <property type="match status" value="1"/>
</dbReference>
<evidence type="ECO:0000259" key="8">
    <source>
        <dbReference type="PROSITE" id="PS51709"/>
    </source>
</evidence>
<dbReference type="Proteomes" id="UP000093159">
    <property type="component" value="Unassembled WGS sequence"/>
</dbReference>
<dbReference type="Gene3D" id="3.30.1360.120">
    <property type="entry name" value="Probable tRNA modification gtpase trme, domain 1"/>
    <property type="match status" value="1"/>
</dbReference>
<dbReference type="HAMAP" id="MF_00379">
    <property type="entry name" value="GTPase_MnmE"/>
    <property type="match status" value="1"/>
</dbReference>
<dbReference type="InterPro" id="IPR006073">
    <property type="entry name" value="GTP-bd"/>
</dbReference>
<comment type="caution">
    <text evidence="6">Lacks conserved residue(s) required for the propagation of feature annotation.</text>
</comment>
<proteinExistence type="inferred from homology"/>
<evidence type="ECO:0000256" key="6">
    <source>
        <dbReference type="HAMAP-Rule" id="MF_00379"/>
    </source>
</evidence>
<keyword evidence="2 6" id="KW-0819">tRNA processing</keyword>
<dbReference type="SUPFAM" id="SSF103025">
    <property type="entry name" value="Folate-binding domain"/>
    <property type="match status" value="1"/>
</dbReference>
<protein>
    <recommendedName>
        <fullName evidence="6">tRNA modification GTPase MnmE</fullName>
        <ecNumber evidence="6">3.6.-.-</ecNumber>
    </recommendedName>
</protein>
<feature type="binding site" evidence="6">
    <location>
        <begin position="270"/>
        <end position="273"/>
    </location>
    <ligand>
        <name>GTP</name>
        <dbReference type="ChEBI" id="CHEBI:37565"/>
    </ligand>
</feature>
<feature type="binding site" evidence="6">
    <location>
        <begin position="226"/>
        <end position="231"/>
    </location>
    <ligand>
        <name>GTP</name>
        <dbReference type="ChEBI" id="CHEBI:37565"/>
    </ligand>
</feature>
<feature type="binding site" evidence="6">
    <location>
        <position position="250"/>
    </location>
    <ligand>
        <name>K(+)</name>
        <dbReference type="ChEBI" id="CHEBI:29103"/>
    </ligand>
</feature>
<gene>
    <name evidence="6 9" type="primary">mnmE</name>
    <name evidence="6" type="synonym">trmE</name>
    <name evidence="9" type="ORF">AAX28_01948</name>
</gene>
<dbReference type="Gene3D" id="1.20.120.430">
    <property type="entry name" value="tRNA modification GTPase MnmE domain 2"/>
    <property type="match status" value="1"/>
</dbReference>
<dbReference type="InterPro" id="IPR027368">
    <property type="entry name" value="MnmE_dom2"/>
</dbReference>
<feature type="domain" description="TrmE-type G" evidence="8">
    <location>
        <begin position="216"/>
        <end position="371"/>
    </location>
</feature>
<comment type="similarity">
    <text evidence="1 6 7">Belongs to the TRAFAC class TrmE-Era-EngA-EngB-Septin-like GTPase superfamily. TrmE GTPase family.</text>
</comment>
<dbReference type="GO" id="GO:0016787">
    <property type="term" value="F:hydrolase activity"/>
    <property type="evidence" value="ECO:0007669"/>
    <property type="project" value="UniProtKB-KW"/>
</dbReference>
<dbReference type="InterPro" id="IPR027266">
    <property type="entry name" value="TrmE/GcvT-like"/>
</dbReference>
<dbReference type="PANTHER" id="PTHR42714:SF2">
    <property type="entry name" value="TRNA MODIFICATION GTPASE GTPBP3, MITOCHONDRIAL"/>
    <property type="match status" value="1"/>
</dbReference>
<evidence type="ECO:0000313" key="9">
    <source>
        <dbReference type="EMBL" id="OCL89724.1"/>
    </source>
</evidence>
<comment type="subcellular location">
    <subcellularLocation>
        <location evidence="6">Cytoplasm</location>
    </subcellularLocation>
</comment>
<dbReference type="EMBL" id="LDIR01000006">
    <property type="protein sequence ID" value="OCL89724.1"/>
    <property type="molecule type" value="Genomic_DNA"/>
</dbReference>
<feature type="binding site" evidence="6">
    <location>
        <begin position="245"/>
        <end position="251"/>
    </location>
    <ligand>
        <name>GTP</name>
        <dbReference type="ChEBI" id="CHEBI:37565"/>
    </ligand>
</feature>
<feature type="binding site" evidence="6">
    <location>
        <position position="226"/>
    </location>
    <ligand>
        <name>K(+)</name>
        <dbReference type="ChEBI" id="CHEBI:29103"/>
    </ligand>
</feature>
<dbReference type="CDD" id="cd14858">
    <property type="entry name" value="TrmE_N"/>
    <property type="match status" value="1"/>
</dbReference>
<dbReference type="InterPro" id="IPR027417">
    <property type="entry name" value="P-loop_NTPase"/>
</dbReference>
<dbReference type="NCBIfam" id="TIGR00450">
    <property type="entry name" value="mnmE_trmE_thdF"/>
    <property type="match status" value="1"/>
</dbReference>
<dbReference type="SUPFAM" id="SSF52540">
    <property type="entry name" value="P-loop containing nucleoside triphosphate hydrolases"/>
    <property type="match status" value="1"/>
</dbReference>
<dbReference type="InterPro" id="IPR004520">
    <property type="entry name" value="GTPase_MnmE"/>
</dbReference>
<keyword evidence="6" id="KW-0460">Magnesium</keyword>
<keyword evidence="10" id="KW-1185">Reference proteome</keyword>
<feature type="binding site" evidence="6">
    <location>
        <position position="447"/>
    </location>
    <ligand>
        <name>(6S)-5-formyl-5,6,7,8-tetrahydrofolate</name>
        <dbReference type="ChEBI" id="CHEBI:57457"/>
    </ligand>
</feature>
<feature type="binding site" evidence="6">
    <location>
        <position position="23"/>
    </location>
    <ligand>
        <name>(6S)-5-formyl-5,6,7,8-tetrahydrofolate</name>
        <dbReference type="ChEBI" id="CHEBI:57457"/>
    </ligand>
</feature>
<keyword evidence="6" id="KW-0479">Metal-binding</keyword>
<dbReference type="InterPro" id="IPR025867">
    <property type="entry name" value="MnmE_helical"/>
</dbReference>
<feature type="binding site" evidence="6">
    <location>
        <position position="120"/>
    </location>
    <ligand>
        <name>(6S)-5-formyl-5,6,7,8-tetrahydrofolate</name>
        <dbReference type="ChEBI" id="CHEBI:57457"/>
    </ligand>
</feature>
<dbReference type="CDD" id="cd04164">
    <property type="entry name" value="trmE"/>
    <property type="match status" value="1"/>
</dbReference>
<evidence type="ECO:0000256" key="5">
    <source>
        <dbReference type="ARBA" id="ARBA00023134"/>
    </source>
</evidence>
<dbReference type="Pfam" id="PF10396">
    <property type="entry name" value="TrmE_N"/>
    <property type="match status" value="1"/>
</dbReference>
<dbReference type="NCBIfam" id="TIGR00231">
    <property type="entry name" value="small_GTP"/>
    <property type="match status" value="1"/>
</dbReference>
<comment type="subunit">
    <text evidence="6">Homodimer. Heterotetramer of two MnmE and two MnmG subunits.</text>
</comment>
<feature type="binding site" evidence="6">
    <location>
        <position position="81"/>
    </location>
    <ligand>
        <name>(6S)-5-formyl-5,6,7,8-tetrahydrofolate</name>
        <dbReference type="ChEBI" id="CHEBI:57457"/>
    </ligand>
</feature>
<dbReference type="EC" id="3.6.-.-" evidence="6"/>
<dbReference type="PANTHER" id="PTHR42714">
    <property type="entry name" value="TRNA MODIFICATION GTPASE GTPBP3"/>
    <property type="match status" value="1"/>
</dbReference>
<evidence type="ECO:0000256" key="7">
    <source>
        <dbReference type="RuleBase" id="RU003313"/>
    </source>
</evidence>
<name>A0ABX2YGQ4_9BACT</name>
<feature type="binding site" evidence="6">
    <location>
        <position position="247"/>
    </location>
    <ligand>
        <name>K(+)</name>
        <dbReference type="ChEBI" id="CHEBI:29103"/>
    </ligand>
</feature>
<evidence type="ECO:0000256" key="3">
    <source>
        <dbReference type="ARBA" id="ARBA00022741"/>
    </source>
</evidence>
<keyword evidence="6" id="KW-0963">Cytoplasm</keyword>
<accession>A0ABX2YGQ4</accession>
<keyword evidence="5 6" id="KW-0342">GTP-binding</keyword>
<feature type="binding site" evidence="6">
    <location>
        <position position="245"/>
    </location>
    <ligand>
        <name>K(+)</name>
        <dbReference type="ChEBI" id="CHEBI:29103"/>
    </ligand>
</feature>
<comment type="function">
    <text evidence="6">Exhibits a very high intrinsic GTPase hydrolysis rate. Involved in the addition of a carboxymethylaminomethyl (cmnm) group at the wobble position (U34) of certain tRNAs, forming tRNA-cmnm(5)s(2)U34.</text>
</comment>
<organism evidence="9 10">
    <name type="scientific">Arcobacter porcinus</name>
    <dbReference type="NCBI Taxonomy" id="1935204"/>
    <lineage>
        <taxon>Bacteria</taxon>
        <taxon>Pseudomonadati</taxon>
        <taxon>Campylobacterota</taxon>
        <taxon>Epsilonproteobacteria</taxon>
        <taxon>Campylobacterales</taxon>
        <taxon>Arcobacteraceae</taxon>
        <taxon>Arcobacter</taxon>
    </lineage>
</organism>
<keyword evidence="6 9" id="KW-0378">Hydrolase</keyword>
<keyword evidence="4 6" id="KW-0630">Potassium</keyword>
<dbReference type="InterPro" id="IPR005225">
    <property type="entry name" value="Small_GTP-bd"/>
</dbReference>
<evidence type="ECO:0000256" key="4">
    <source>
        <dbReference type="ARBA" id="ARBA00022958"/>
    </source>
</evidence>
<evidence type="ECO:0000313" key="10">
    <source>
        <dbReference type="Proteomes" id="UP000093159"/>
    </source>
</evidence>
<dbReference type="InterPro" id="IPR031168">
    <property type="entry name" value="G_TrmE"/>
</dbReference>
<dbReference type="Pfam" id="PF12631">
    <property type="entry name" value="MnmE_helical"/>
    <property type="match status" value="1"/>
</dbReference>
<dbReference type="PROSITE" id="PS51709">
    <property type="entry name" value="G_TRME"/>
    <property type="match status" value="1"/>
</dbReference>
<sequence length="447" mass="50216">MYLDDTIVAIATPLGLGSISIIRVSGKEALNIAKKISKKEKLLPRNATLSYLYDEKNNPIDEAIIIYFPNPNSFTGEDIVEFQLHGGVAITDIIFNLALLYGARIANAGEFSKRAFLNGKIDLSKAEAISKIIEAKSQNAVKLLARQLKGELKEFVEDIREDLLFMLAYTEVSIDYAEEDLPKDIFEKIEEKISKIVIKLENSLTASKRREGLIEGFKIAIIGKPNVGKSSLLNKLLNYDRAIISNIAGTTRDTIEESIKIGSHIIKIVDTAGIREETDDFIEKIGIEKSIKSIEDANIVLALFDNSEKQSKEDLKILEILEKNKEKKIIKILNKSDLENRFSKELLKDFISLSAQNSIDELSQKLENILNESIGEDELTLVSKRQIKSVENTLENINLAKNPLQSGELEFFAHYINEALLEISNITRPYDNDQMLDVMFGEFCLGK</sequence>
<feature type="binding site" evidence="6">
    <location>
        <position position="251"/>
    </location>
    <ligand>
        <name>Mg(2+)</name>
        <dbReference type="ChEBI" id="CHEBI:18420"/>
    </ligand>
</feature>
<comment type="caution">
    <text evidence="9">The sequence shown here is derived from an EMBL/GenBank/DDBJ whole genome shotgun (WGS) entry which is preliminary data.</text>
</comment>
<keyword evidence="3 6" id="KW-0547">Nucleotide-binding</keyword>